<name>Q8CUH2_OCEIH</name>
<dbReference type="Proteomes" id="UP000000822">
    <property type="component" value="Chromosome"/>
</dbReference>
<proteinExistence type="predicted"/>
<reference evidence="2 3" key="1">
    <citation type="journal article" date="2001" name="FEMS Microbiol. Lett.">
        <title>Oceanobacillus iheyensis gen. nov., sp. nov., a deep-sea extremely halotolerant and alkaliphilic species isolated from a depth of 1050 m on the Iheya Ridge.</title>
        <authorList>
            <person name="Lu J."/>
            <person name="Nogi Y."/>
            <person name="Takami H."/>
        </authorList>
    </citation>
    <scope>NUCLEOTIDE SEQUENCE [LARGE SCALE GENOMIC DNA]</scope>
    <source>
        <strain evidence="3">DSM 14371 / CIP 107618 / JCM 11309 / KCTC 3954 / HTE831</strain>
    </source>
</reference>
<dbReference type="InterPro" id="IPR051448">
    <property type="entry name" value="CdaR-like_regulators"/>
</dbReference>
<sequence length="298" mass="35076">MIEMLQKYFPSICTLPTNTSRLPDNYNWFQTKEGEVIGIHKDEITEKDNAILSSFLTKYLINIPIKTEHEKLWKNRIHADKNEVENVEGNFRFVYFQIHQGHIEPTIFKTTIQEFFTGSVSILWHNEYAGFLIEEQASKLEETLSYYQIADTLMSELYIKTAFYIGPYLCNLNTISEYVELLATQAFSSLQHHDSPVVYFIEDYPFQLIKQLEVQDKKQLSNWILKEFTEDEDALETIQTFIECNLNLSETSKKLYMHRNSIQYRLDKFHESTGIDVKQFDQAITVYLAIIANMHKTD</sequence>
<reference evidence="2 3" key="2">
    <citation type="journal article" date="2002" name="Nucleic Acids Res.">
        <title>Genome sequence of Oceanobacillus iheyensis isolated from the Iheya Ridge and its unexpected adaptive capabilities to extreme environments.</title>
        <authorList>
            <person name="Takami H."/>
            <person name="Takaki Y."/>
            <person name="Uchiyama I."/>
        </authorList>
    </citation>
    <scope>NUCLEOTIDE SEQUENCE [LARGE SCALE GENOMIC DNA]</scope>
    <source>
        <strain evidence="3">DSM 14371 / CIP 107618 / JCM 11309 / KCTC 3954 / HTE831</strain>
    </source>
</reference>
<keyword evidence="3" id="KW-1185">Reference proteome</keyword>
<dbReference type="KEGG" id="oih:OB1135"/>
<evidence type="ECO:0000313" key="3">
    <source>
        <dbReference type="Proteomes" id="UP000000822"/>
    </source>
</evidence>
<dbReference type="PhylomeDB" id="Q8CUH2"/>
<accession>Q8CUH2</accession>
<dbReference type="InterPro" id="IPR025736">
    <property type="entry name" value="PucR_C-HTH_dom"/>
</dbReference>
<gene>
    <name evidence="2" type="ordered locus">OB1135</name>
</gene>
<dbReference type="Gene3D" id="1.10.10.2840">
    <property type="entry name" value="PucR C-terminal helix-turn-helix domain"/>
    <property type="match status" value="1"/>
</dbReference>
<dbReference type="SUPFAM" id="SSF46689">
    <property type="entry name" value="Homeodomain-like"/>
    <property type="match status" value="1"/>
</dbReference>
<dbReference type="EMBL" id="BA000028">
    <property type="protein sequence ID" value="BAC13091.1"/>
    <property type="molecule type" value="Genomic_DNA"/>
</dbReference>
<dbReference type="AlphaFoldDB" id="Q8CUH2"/>
<dbReference type="RefSeq" id="WP_011065536.1">
    <property type="nucleotide sequence ID" value="NC_004193.1"/>
</dbReference>
<dbReference type="InterPro" id="IPR042070">
    <property type="entry name" value="PucR_C-HTH_sf"/>
</dbReference>
<dbReference type="InterPro" id="IPR009057">
    <property type="entry name" value="Homeodomain-like_sf"/>
</dbReference>
<dbReference type="HOGENOM" id="CLU_081318_0_0_9"/>
<evidence type="ECO:0000313" key="2">
    <source>
        <dbReference type="EMBL" id="BAC13091.1"/>
    </source>
</evidence>
<protein>
    <submittedName>
        <fullName evidence="2">Hypothetical conserved protein</fullName>
    </submittedName>
</protein>
<feature type="domain" description="PucR C-terminal helix-turn-helix" evidence="1">
    <location>
        <begin position="235"/>
        <end position="291"/>
    </location>
</feature>
<dbReference type="PANTHER" id="PTHR33744:SF15">
    <property type="entry name" value="CARBOHYDRATE DIACID REGULATOR"/>
    <property type="match status" value="1"/>
</dbReference>
<dbReference type="OrthoDB" id="9792148at2"/>
<organism evidence="2 3">
    <name type="scientific">Oceanobacillus iheyensis (strain DSM 14371 / CIP 107618 / JCM 11309 / KCTC 3954 / HTE831)</name>
    <dbReference type="NCBI Taxonomy" id="221109"/>
    <lineage>
        <taxon>Bacteria</taxon>
        <taxon>Bacillati</taxon>
        <taxon>Bacillota</taxon>
        <taxon>Bacilli</taxon>
        <taxon>Bacillales</taxon>
        <taxon>Bacillaceae</taxon>
        <taxon>Oceanobacillus</taxon>
    </lineage>
</organism>
<dbReference type="PANTHER" id="PTHR33744">
    <property type="entry name" value="CARBOHYDRATE DIACID REGULATOR"/>
    <property type="match status" value="1"/>
</dbReference>
<dbReference type="eggNOG" id="COG2508">
    <property type="taxonomic scope" value="Bacteria"/>
</dbReference>
<dbReference type="Pfam" id="PF13556">
    <property type="entry name" value="HTH_30"/>
    <property type="match status" value="1"/>
</dbReference>
<dbReference type="STRING" id="221109.gene:10733374"/>
<evidence type="ECO:0000259" key="1">
    <source>
        <dbReference type="Pfam" id="PF13556"/>
    </source>
</evidence>